<dbReference type="InterPro" id="IPR033644">
    <property type="entry name" value="Ferrochelatase_C"/>
</dbReference>
<dbReference type="PANTHER" id="PTHR11108:SF1">
    <property type="entry name" value="FERROCHELATASE, MITOCHONDRIAL"/>
    <property type="match status" value="1"/>
</dbReference>
<evidence type="ECO:0000256" key="8">
    <source>
        <dbReference type="RuleBase" id="RU004185"/>
    </source>
</evidence>
<comment type="caution">
    <text evidence="9">The sequence shown here is derived from an EMBL/GenBank/DDBJ whole genome shotgun (WGS) entry which is preliminary data.</text>
</comment>
<keyword evidence="4 7" id="KW-0456">Lyase</keyword>
<dbReference type="PANTHER" id="PTHR11108">
    <property type="entry name" value="FERROCHELATASE"/>
    <property type="match status" value="1"/>
</dbReference>
<organism evidence="9 10">
    <name type="scientific">Candidatus Lumbricidiphila eiseniae</name>
    <dbReference type="NCBI Taxonomy" id="1969409"/>
    <lineage>
        <taxon>Bacteria</taxon>
        <taxon>Bacillati</taxon>
        <taxon>Actinomycetota</taxon>
        <taxon>Actinomycetes</taxon>
        <taxon>Micrococcales</taxon>
        <taxon>Microbacteriaceae</taxon>
        <taxon>Candidatus Lumbricidiphila</taxon>
    </lineage>
</organism>
<comment type="function">
    <text evidence="7">Involved in coproporphyrin-dependent heme b biosynthesis. Catalyzes the insertion of ferrous iron into coproporphyrin III to form Fe-coproporphyrin III.</text>
</comment>
<evidence type="ECO:0000256" key="5">
    <source>
        <dbReference type="ARBA" id="ARBA00023244"/>
    </source>
</evidence>
<evidence type="ECO:0000256" key="2">
    <source>
        <dbReference type="ARBA" id="ARBA00023004"/>
    </source>
</evidence>
<evidence type="ECO:0000256" key="1">
    <source>
        <dbReference type="ARBA" id="ARBA00004744"/>
    </source>
</evidence>
<comment type="caution">
    <text evidence="7">Lacks conserved residue(s) required for the propagation of feature annotation.</text>
</comment>
<keyword evidence="2 7" id="KW-0408">Iron</keyword>
<dbReference type="GO" id="GO:0006783">
    <property type="term" value="P:heme biosynthetic process"/>
    <property type="evidence" value="ECO:0007669"/>
    <property type="project" value="UniProtKB-UniRule"/>
</dbReference>
<sequence>MAEYDAVLLTSFGGPEGQDDVIPFLRSVTAGRGVPDERLEEVAHHYRAFGGVSPINAQNRALQAALQAEMASRGIDLPVYWGNRNWQPYLTDVVRDAAASGHTTLLGLVTSAYTSYSGVDQYREDYLRATAGTGVTVDRVREFFDHPGFVTPFIDGVRAAVESLATNGVAADRIHILYVTHSIPTAAADASGPEFGPGGAYVAQHEAVASVIHTAAPPVAGRSLVYQSRSGDPYTPWLEPDINDTIRDLAATRAADAVIVVPIGFVSDHMEVVWDLDHEAAATAAEVHLGFRRVLTPGVHPDFVRGLVDLLVERLRDVPPAQRPHLTALGPWPDHARITNGVVVDGADTSRGVVDDAEASLPGVLA</sequence>
<comment type="similarity">
    <text evidence="7 8">Belongs to the ferrochelatase family.</text>
</comment>
<keyword evidence="7" id="KW-0963">Cytoplasm</keyword>
<name>A0A2A6FUG6_9MICO</name>
<evidence type="ECO:0000256" key="3">
    <source>
        <dbReference type="ARBA" id="ARBA00023133"/>
    </source>
</evidence>
<keyword evidence="3 7" id="KW-0350">Heme biosynthesis</keyword>
<dbReference type="SUPFAM" id="SSF53800">
    <property type="entry name" value="Chelatase"/>
    <property type="match status" value="1"/>
</dbReference>
<dbReference type="GO" id="GO:0005737">
    <property type="term" value="C:cytoplasm"/>
    <property type="evidence" value="ECO:0007669"/>
    <property type="project" value="UniProtKB-SubCell"/>
</dbReference>
<dbReference type="CDD" id="cd00419">
    <property type="entry name" value="Ferrochelatase_C"/>
    <property type="match status" value="1"/>
</dbReference>
<comment type="pathway">
    <text evidence="1 7">Porphyrin-containing compound metabolism; protoheme biosynthesis.</text>
</comment>
<accession>A0A2A6FUG6</accession>
<feature type="binding site" evidence="7">
    <location>
        <position position="271"/>
    </location>
    <ligand>
        <name>Fe(2+)</name>
        <dbReference type="ChEBI" id="CHEBI:29033"/>
    </ligand>
</feature>
<evidence type="ECO:0000256" key="4">
    <source>
        <dbReference type="ARBA" id="ARBA00023239"/>
    </source>
</evidence>
<dbReference type="InterPro" id="IPR033659">
    <property type="entry name" value="Ferrochelatase_N"/>
</dbReference>
<proteinExistence type="inferred from homology"/>
<evidence type="ECO:0000256" key="6">
    <source>
        <dbReference type="ARBA" id="ARBA00024536"/>
    </source>
</evidence>
<dbReference type="Gene3D" id="3.40.50.1400">
    <property type="match status" value="2"/>
</dbReference>
<feature type="binding site" evidence="7">
    <location>
        <position position="181"/>
    </location>
    <ligand>
        <name>Fe(2+)</name>
        <dbReference type="ChEBI" id="CHEBI:29033"/>
    </ligand>
</feature>
<dbReference type="Proteomes" id="UP000219994">
    <property type="component" value="Unassembled WGS sequence"/>
</dbReference>
<evidence type="ECO:0000256" key="7">
    <source>
        <dbReference type="HAMAP-Rule" id="MF_00323"/>
    </source>
</evidence>
<gene>
    <name evidence="7" type="primary">cpfC</name>
    <name evidence="9" type="ORF">B5766_01460</name>
</gene>
<dbReference type="UniPathway" id="UPA00252"/>
<comment type="catalytic activity">
    <reaction evidence="6">
        <text>Fe-coproporphyrin III + 2 H(+) = coproporphyrin III + Fe(2+)</text>
        <dbReference type="Rhea" id="RHEA:49572"/>
        <dbReference type="ChEBI" id="CHEBI:15378"/>
        <dbReference type="ChEBI" id="CHEBI:29033"/>
        <dbReference type="ChEBI" id="CHEBI:68438"/>
        <dbReference type="ChEBI" id="CHEBI:131725"/>
        <dbReference type="EC" id="4.99.1.9"/>
    </reaction>
    <physiologicalReaction direction="right-to-left" evidence="6">
        <dbReference type="Rhea" id="RHEA:49574"/>
    </physiologicalReaction>
</comment>
<feature type="binding site" evidence="7">
    <location>
        <position position="122"/>
    </location>
    <ligand>
        <name>Fe-coproporphyrin III</name>
        <dbReference type="ChEBI" id="CHEBI:68438"/>
    </ligand>
</feature>
<dbReference type="AlphaFoldDB" id="A0A2A6FUG6"/>
<dbReference type="HAMAP" id="MF_00323">
    <property type="entry name" value="Ferrochelatase"/>
    <property type="match status" value="1"/>
</dbReference>
<dbReference type="GO" id="GO:0004325">
    <property type="term" value="F:ferrochelatase activity"/>
    <property type="evidence" value="ECO:0007669"/>
    <property type="project" value="UniProtKB-UniRule"/>
</dbReference>
<dbReference type="CDD" id="cd03411">
    <property type="entry name" value="Ferrochelatase_N"/>
    <property type="match status" value="1"/>
</dbReference>
<evidence type="ECO:0000313" key="10">
    <source>
        <dbReference type="Proteomes" id="UP000219994"/>
    </source>
</evidence>
<protein>
    <recommendedName>
        <fullName evidence="7">Coproporphyrin III ferrochelatase</fullName>
        <ecNumber evidence="7">4.99.1.9</ecNumber>
    </recommendedName>
</protein>
<dbReference type="EC" id="4.99.1.9" evidence="7"/>
<dbReference type="InterPro" id="IPR001015">
    <property type="entry name" value="Ferrochelatase"/>
</dbReference>
<reference evidence="10" key="1">
    <citation type="submission" date="2017-03" db="EMBL/GenBank/DDBJ databases">
        <authorList>
            <person name="Lund M.B."/>
        </authorList>
    </citation>
    <scope>NUCLEOTIDE SEQUENCE [LARGE SCALE GENOMIC DNA]</scope>
</reference>
<comment type="subcellular location">
    <subcellularLocation>
        <location evidence="7">Cytoplasm</location>
    </subcellularLocation>
</comment>
<keyword evidence="7" id="KW-0479">Metal-binding</keyword>
<dbReference type="EMBL" id="NAEP01000018">
    <property type="protein sequence ID" value="PDQ36261.1"/>
    <property type="molecule type" value="Genomic_DNA"/>
</dbReference>
<feature type="binding site" evidence="7">
    <location>
        <position position="53"/>
    </location>
    <ligand>
        <name>Fe-coproporphyrin III</name>
        <dbReference type="ChEBI" id="CHEBI:68438"/>
    </ligand>
</feature>
<dbReference type="NCBIfam" id="NF000689">
    <property type="entry name" value="PRK00035.2-1"/>
    <property type="match status" value="1"/>
</dbReference>
<evidence type="ECO:0000313" key="9">
    <source>
        <dbReference type="EMBL" id="PDQ36261.1"/>
    </source>
</evidence>
<dbReference type="Pfam" id="PF00762">
    <property type="entry name" value="Ferrochelatase"/>
    <property type="match status" value="1"/>
</dbReference>
<dbReference type="GO" id="GO:0046872">
    <property type="term" value="F:metal ion binding"/>
    <property type="evidence" value="ECO:0007669"/>
    <property type="project" value="UniProtKB-KW"/>
</dbReference>
<keyword evidence="5 7" id="KW-0627">Porphyrin biosynthesis</keyword>